<reference evidence="11" key="1">
    <citation type="submission" date="2023-06" db="EMBL/GenBank/DDBJ databases">
        <authorList>
            <consortium name="Lawrence Berkeley National Laboratory"/>
            <person name="Ahrendt S."/>
            <person name="Sahu N."/>
            <person name="Indic B."/>
            <person name="Wong-Bajracharya J."/>
            <person name="Merenyi Z."/>
            <person name="Ke H.-M."/>
            <person name="Monk M."/>
            <person name="Kocsube S."/>
            <person name="Drula E."/>
            <person name="Lipzen A."/>
            <person name="Balint B."/>
            <person name="Henrissat B."/>
            <person name="Andreopoulos B."/>
            <person name="Martin F.M."/>
            <person name="Harder C.B."/>
            <person name="Rigling D."/>
            <person name="Ford K.L."/>
            <person name="Foster G.D."/>
            <person name="Pangilinan J."/>
            <person name="Papanicolaou A."/>
            <person name="Barry K."/>
            <person name="LaButti K."/>
            <person name="Viragh M."/>
            <person name="Koriabine M."/>
            <person name="Yan M."/>
            <person name="Riley R."/>
            <person name="Champramary S."/>
            <person name="Plett K.L."/>
            <person name="Tsai I.J."/>
            <person name="Slot J."/>
            <person name="Sipos G."/>
            <person name="Plett J."/>
            <person name="Nagy L.G."/>
            <person name="Grigoriev I.V."/>
        </authorList>
    </citation>
    <scope>NUCLEOTIDE SEQUENCE</scope>
    <source>
        <strain evidence="11">CCBAS 213</strain>
    </source>
</reference>
<evidence type="ECO:0000256" key="7">
    <source>
        <dbReference type="SAM" id="Coils"/>
    </source>
</evidence>
<dbReference type="PANTHER" id="PTHR12820">
    <property type="entry name" value="VACUOLAR SORTING PROTEIN 53"/>
    <property type="match status" value="1"/>
</dbReference>
<dbReference type="GO" id="GO:0010008">
    <property type="term" value="C:endosome membrane"/>
    <property type="evidence" value="ECO:0007669"/>
    <property type="project" value="UniProtKB-SubCell"/>
</dbReference>
<comment type="caution">
    <text evidence="11">The sequence shown here is derived from an EMBL/GenBank/DDBJ whole genome shotgun (WGS) entry which is preliminary data.</text>
</comment>
<evidence type="ECO:0000256" key="5">
    <source>
        <dbReference type="ARBA" id="ARBA00023034"/>
    </source>
</evidence>
<proteinExistence type="inferred from homology"/>
<feature type="domain" description="Vps53 C-terminal" evidence="10">
    <location>
        <begin position="675"/>
        <end position="753"/>
    </location>
</feature>
<evidence type="ECO:0000259" key="10">
    <source>
        <dbReference type="Pfam" id="PF16854"/>
    </source>
</evidence>
<feature type="compositionally biased region" description="Low complexity" evidence="8">
    <location>
        <begin position="813"/>
        <end position="828"/>
    </location>
</feature>
<feature type="domain" description="Vps53 N-terminal" evidence="9">
    <location>
        <begin position="76"/>
        <end position="438"/>
    </location>
</feature>
<dbReference type="GeneID" id="85352956"/>
<keyword evidence="6" id="KW-0472">Membrane</keyword>
<evidence type="ECO:0000256" key="8">
    <source>
        <dbReference type="SAM" id="MobiDB-lite"/>
    </source>
</evidence>
<name>A0AA39TSU8_ARMTA</name>
<dbReference type="GO" id="GO:0042147">
    <property type="term" value="P:retrograde transport, endosome to Golgi"/>
    <property type="evidence" value="ECO:0007669"/>
    <property type="project" value="InterPro"/>
</dbReference>
<evidence type="ECO:0000256" key="1">
    <source>
        <dbReference type="ARBA" id="ARBA00004150"/>
    </source>
</evidence>
<gene>
    <name evidence="11" type="ORF">EV420DRAFT_1477300</name>
</gene>
<dbReference type="PANTHER" id="PTHR12820:SF0">
    <property type="entry name" value="VACUOLAR PROTEIN SORTING-ASSOCIATED PROTEIN 53 HOMOLOG"/>
    <property type="match status" value="1"/>
</dbReference>
<dbReference type="Pfam" id="PF04100">
    <property type="entry name" value="Vps53_N"/>
    <property type="match status" value="1"/>
</dbReference>
<dbReference type="GO" id="GO:0005829">
    <property type="term" value="C:cytosol"/>
    <property type="evidence" value="ECO:0007669"/>
    <property type="project" value="GOC"/>
</dbReference>
<evidence type="ECO:0000313" key="11">
    <source>
        <dbReference type="EMBL" id="KAK0462599.1"/>
    </source>
</evidence>
<comment type="similarity">
    <text evidence="3">Belongs to the VPS53 family.</text>
</comment>
<protein>
    <submittedName>
        <fullName evidence="11">Vps53-like protein</fullName>
    </submittedName>
</protein>
<comment type="subcellular location">
    <subcellularLocation>
        <location evidence="2">Endosome membrane</location>
        <topology evidence="2">Peripheral membrane protein</topology>
    </subcellularLocation>
    <subcellularLocation>
        <location evidence="1">Golgi apparatus</location>
        <location evidence="1">trans-Golgi network membrane</location>
        <topology evidence="1">Peripheral membrane protein</topology>
    </subcellularLocation>
</comment>
<keyword evidence="7" id="KW-0175">Coiled coil</keyword>
<evidence type="ECO:0000256" key="3">
    <source>
        <dbReference type="ARBA" id="ARBA00008628"/>
    </source>
</evidence>
<organism evidence="11 12">
    <name type="scientific">Armillaria tabescens</name>
    <name type="common">Ringless honey mushroom</name>
    <name type="synonym">Agaricus tabescens</name>
    <dbReference type="NCBI Taxonomy" id="1929756"/>
    <lineage>
        <taxon>Eukaryota</taxon>
        <taxon>Fungi</taxon>
        <taxon>Dikarya</taxon>
        <taxon>Basidiomycota</taxon>
        <taxon>Agaricomycotina</taxon>
        <taxon>Agaricomycetes</taxon>
        <taxon>Agaricomycetidae</taxon>
        <taxon>Agaricales</taxon>
        <taxon>Marasmiineae</taxon>
        <taxon>Physalacriaceae</taxon>
        <taxon>Desarmillaria</taxon>
    </lineage>
</organism>
<feature type="coiled-coil region" evidence="7">
    <location>
        <begin position="99"/>
        <end position="126"/>
    </location>
</feature>
<dbReference type="Proteomes" id="UP001175211">
    <property type="component" value="Unassembled WGS sequence"/>
</dbReference>
<keyword evidence="4" id="KW-0967">Endosome</keyword>
<evidence type="ECO:0000256" key="4">
    <source>
        <dbReference type="ARBA" id="ARBA00022753"/>
    </source>
</evidence>
<accession>A0AA39TSU8</accession>
<feature type="region of interest" description="Disordered" evidence="8">
    <location>
        <begin position="441"/>
        <end position="469"/>
    </location>
</feature>
<evidence type="ECO:0000256" key="2">
    <source>
        <dbReference type="ARBA" id="ARBA00004481"/>
    </source>
</evidence>
<evidence type="ECO:0000256" key="6">
    <source>
        <dbReference type="ARBA" id="ARBA00023136"/>
    </source>
</evidence>
<dbReference type="AlphaFoldDB" id="A0AA39TSU8"/>
<dbReference type="InterPro" id="IPR031745">
    <property type="entry name" value="Vps53_C"/>
</dbReference>
<sequence length="861" mass="96301">MCNELSQQNISRRISEFIVEDMWIHPEAIGAKELSKVDSGHNLDRSSPAKPVRNAEEAEKTIDGNPSFVVDLGNGFNLVDILNTHFPDEASLAETDALQRRIHDDQRELQKEINALQAQLKQNQDSNKMQLIQELISELLGQMSRIREKATESEAVVRNITKDIQVLDLAKKNLILSMTTLKRLQMLVNALTQLEDLLKERKYSEMAQTLSVRPLKEIAVAFKPMISVPRVSQVWRQIQQVQGAIRTVVEADFDKFYLEDPNKQLKASIISDACLVVDVLGSDVRSTLIDRYVSIELKEYRQIFRTTDEAGQLDNISRRFSWFHRLLQSHEMHQGRIFPSEWRVGWRLLCKFVEITREDFSTLLSKAGKSLNVKTLLDNLQLTADFEASMSKKWATPFPDLLAVSDLPTGSIKPITTAFEPHMGVFVDAQDRALADMLAPHRKGRTANSQPRGSLEATSTPIDADDNGSPLAVLPSSTELFYFYGQSLEQCAKLSAGQPLFDLCSLHKKWLKIYAEDVLIASLKRPPFTSQGRRSMESRYDANAMYQASLVINTADYCQATALELEQKIREKINTEFKDRVSLQKECDLFVSAVSSAISVQLRELEVACDPAFTTMVIEAVKPRIEQKKYLRNLFDKAYNLILTKFTTSLVKSRPLGEIGAEQHPYGNSGLPSGQLLIDLQTIKAYLSKMPGDALTTTTYTRGLSKITSRLESLLKVIVTPVDPPEGFILNYTLLIGDASFSNFQKILDLKGTPKTEQNNLLDLFVTITSTKHDLDSTSFLTSLDMEPNSAQIVGGLISPLIITPASDGIFGLTSPPISGPPTGSSLGDSGSANRPGERREVFSDFRRFVSFGLRRDSQAP</sequence>
<dbReference type="EMBL" id="JAUEPS010000009">
    <property type="protein sequence ID" value="KAK0462599.1"/>
    <property type="molecule type" value="Genomic_DNA"/>
</dbReference>
<dbReference type="InterPro" id="IPR007234">
    <property type="entry name" value="Vps53_N"/>
</dbReference>
<dbReference type="InterPro" id="IPR038260">
    <property type="entry name" value="Vps53_C_sf"/>
</dbReference>
<dbReference type="Gene3D" id="1.10.357.110">
    <property type="entry name" value="Vacuolar protein sorting-associated protein 53, C-terminus"/>
    <property type="match status" value="1"/>
</dbReference>
<evidence type="ECO:0000259" key="9">
    <source>
        <dbReference type="Pfam" id="PF04100"/>
    </source>
</evidence>
<feature type="compositionally biased region" description="Basic and acidic residues" evidence="8">
    <location>
        <begin position="35"/>
        <end position="44"/>
    </location>
</feature>
<dbReference type="GO" id="GO:0000938">
    <property type="term" value="C:GARP complex"/>
    <property type="evidence" value="ECO:0007669"/>
    <property type="project" value="InterPro"/>
</dbReference>
<feature type="region of interest" description="Disordered" evidence="8">
    <location>
        <begin position="35"/>
        <end position="60"/>
    </location>
</feature>
<dbReference type="RefSeq" id="XP_060334211.1">
    <property type="nucleotide sequence ID" value="XM_060469408.1"/>
</dbReference>
<dbReference type="InterPro" id="IPR039766">
    <property type="entry name" value="Vps53"/>
</dbReference>
<feature type="compositionally biased region" description="Polar residues" evidence="8">
    <location>
        <begin position="446"/>
        <end position="461"/>
    </location>
</feature>
<evidence type="ECO:0000313" key="12">
    <source>
        <dbReference type="Proteomes" id="UP001175211"/>
    </source>
</evidence>
<keyword evidence="5" id="KW-0333">Golgi apparatus</keyword>
<dbReference type="Pfam" id="PF16854">
    <property type="entry name" value="VPS53_C"/>
    <property type="match status" value="1"/>
</dbReference>
<keyword evidence="12" id="KW-1185">Reference proteome</keyword>
<feature type="region of interest" description="Disordered" evidence="8">
    <location>
        <begin position="813"/>
        <end position="840"/>
    </location>
</feature>